<dbReference type="Proteomes" id="UP000240042">
    <property type="component" value="Unassembled WGS sequence"/>
</dbReference>
<evidence type="ECO:0000313" key="1">
    <source>
        <dbReference type="EMBL" id="SFB74327.1"/>
    </source>
</evidence>
<dbReference type="SUPFAM" id="SSF53448">
    <property type="entry name" value="Nucleotide-diphospho-sugar transferases"/>
    <property type="match status" value="1"/>
</dbReference>
<dbReference type="AlphaFoldDB" id="A0A1I1DHJ3"/>
<dbReference type="OrthoDB" id="9815559at2"/>
<protein>
    <submittedName>
        <fullName evidence="1">Spore coat polysaccharide biosynthesis protein SpsF</fullName>
    </submittedName>
</protein>
<dbReference type="PANTHER" id="PTHR42866">
    <property type="entry name" value="3-DEOXY-MANNO-OCTULOSONATE CYTIDYLYLTRANSFERASE"/>
    <property type="match status" value="1"/>
</dbReference>
<dbReference type="EMBL" id="FOKY01000002">
    <property type="protein sequence ID" value="SFB74327.1"/>
    <property type="molecule type" value="Genomic_DNA"/>
</dbReference>
<gene>
    <name evidence="1" type="ORF">SAMN02745150_00540</name>
</gene>
<organism evidence="1 2">
    <name type="scientific">Brevinema andersonii</name>
    <dbReference type="NCBI Taxonomy" id="34097"/>
    <lineage>
        <taxon>Bacteria</taxon>
        <taxon>Pseudomonadati</taxon>
        <taxon>Spirochaetota</taxon>
        <taxon>Spirochaetia</taxon>
        <taxon>Brevinematales</taxon>
        <taxon>Brevinemataceae</taxon>
        <taxon>Brevinema</taxon>
    </lineage>
</organism>
<dbReference type="Pfam" id="PF02348">
    <property type="entry name" value="CTP_transf_3"/>
    <property type="match status" value="1"/>
</dbReference>
<dbReference type="RefSeq" id="WP_092318358.1">
    <property type="nucleotide sequence ID" value="NZ_FOKY01000002.1"/>
</dbReference>
<keyword evidence="2" id="KW-1185">Reference proteome</keyword>
<evidence type="ECO:0000313" key="2">
    <source>
        <dbReference type="Proteomes" id="UP000240042"/>
    </source>
</evidence>
<dbReference type="InterPro" id="IPR003329">
    <property type="entry name" value="Cytidylyl_trans"/>
</dbReference>
<dbReference type="InterPro" id="IPR029044">
    <property type="entry name" value="Nucleotide-diphossugar_trans"/>
</dbReference>
<dbReference type="GO" id="GO:0005829">
    <property type="term" value="C:cytosol"/>
    <property type="evidence" value="ECO:0007669"/>
    <property type="project" value="TreeGrafter"/>
</dbReference>
<dbReference type="STRING" id="34097.SAMN02745150_00540"/>
<reference evidence="2" key="1">
    <citation type="submission" date="2016-10" db="EMBL/GenBank/DDBJ databases">
        <authorList>
            <person name="Varghese N."/>
            <person name="Submissions S."/>
        </authorList>
    </citation>
    <scope>NUCLEOTIDE SEQUENCE [LARGE SCALE GENOMIC DNA]</scope>
    <source>
        <strain evidence="2">ATCC 43811</strain>
    </source>
</reference>
<proteinExistence type="predicted"/>
<sequence length="215" mass="24527">MEIFAGIQARLGSKRFPGKIFAPLIGKPILTHVIQRVQAMKNIKNHALLVPDREIETFHDFIKKEKLDIQVFGGSELDVLKRYVDAARYFCVQNPIMRVTADNPLLSVFLANQLIDLFDETMDLAHFLGNPLGTGVEIVTPKALLSAHKNATSSTDKEHVTQYIYKNRQIFRVFEPQIQLSIPYDFVSVDTSQDLERVEKILAMNPEWGIKDFKL</sequence>
<name>A0A1I1DHJ3_BREAD</name>
<dbReference type="Gene3D" id="3.90.550.10">
    <property type="entry name" value="Spore Coat Polysaccharide Biosynthesis Protein SpsA, Chain A"/>
    <property type="match status" value="1"/>
</dbReference>
<accession>A0A1I1DHJ3</accession>
<dbReference type="PANTHER" id="PTHR42866:SF1">
    <property type="entry name" value="SPORE COAT POLYSACCHARIDE BIOSYNTHESIS PROTEIN SPSF"/>
    <property type="match status" value="1"/>
</dbReference>